<keyword evidence="7 9" id="KW-0408">Iron</keyword>
<keyword evidence="11" id="KW-1133">Transmembrane helix</keyword>
<name>A0AAD7G922_MYCRO</name>
<dbReference type="GO" id="GO:0004497">
    <property type="term" value="F:monooxygenase activity"/>
    <property type="evidence" value="ECO:0007669"/>
    <property type="project" value="UniProtKB-KW"/>
</dbReference>
<comment type="cofactor">
    <cofactor evidence="1 9">
        <name>heme</name>
        <dbReference type="ChEBI" id="CHEBI:30413"/>
    </cofactor>
</comment>
<dbReference type="Proteomes" id="UP001221757">
    <property type="component" value="Unassembled WGS sequence"/>
</dbReference>
<dbReference type="Pfam" id="PF00067">
    <property type="entry name" value="p450"/>
    <property type="match status" value="1"/>
</dbReference>
<comment type="caution">
    <text evidence="12">The sequence shown here is derived from an EMBL/GenBank/DDBJ whole genome shotgun (WGS) entry which is preliminary data.</text>
</comment>
<evidence type="ECO:0000256" key="8">
    <source>
        <dbReference type="ARBA" id="ARBA00023033"/>
    </source>
</evidence>
<dbReference type="PRINTS" id="PR00385">
    <property type="entry name" value="P450"/>
</dbReference>
<sequence>MISVAISSSPAVWSAVGLVIIFYWGRNRSKLPLPPGPRKLPILGNLLDMPPDSPWKTYLRWSKEFDSDIIHVNVAGTSIIVLHSMEAIRDLLDRRASRYSDRPRAPMLNDLMGWADFAFGFMDHGYHVDRGSIGDRWRSHRKMFHETFHIGAARKFNHQVRAATHDLLRRVLQNPNEMMGHFRHLAGALIMNVTYGIEVQASNDPYIKLAEEPCMGCQSRVSREHSLFTKLMYYQDIIPALKYVPSWFPGADFQRKATQWRTVTSELVEVPFREAKRNIAAGTAPSSFISLNLPPDECQGKEREAKEQDVKQTAGATYAAGSDTTVSAMGTFVLAMIKSPEAQKKAQAELDRVIGHGRLPDFADEPALPYLSAVVKEVLRWENVAPIGIPHRLSDGEDDEYKGYRIPAGSIVIGNTWFAMSFKMYPDPESFIPERFLRDGKLDPDVRDPETAAFGYGRRICPGRHIASTSLWITIASVLATMEITKAVDENGKELEPSYEYFSALVFSPLPFKCTITPRSQQAVDAIEATVDGG</sequence>
<feature type="binding site" description="axial binding residue" evidence="9">
    <location>
        <position position="461"/>
    </location>
    <ligand>
        <name>heme</name>
        <dbReference type="ChEBI" id="CHEBI:30413"/>
    </ligand>
    <ligandPart>
        <name>Fe</name>
        <dbReference type="ChEBI" id="CHEBI:18248"/>
    </ligandPart>
</feature>
<keyword evidence="8 10" id="KW-0503">Monooxygenase</keyword>
<comment type="pathway">
    <text evidence="2">Secondary metabolite biosynthesis.</text>
</comment>
<dbReference type="InterPro" id="IPR001128">
    <property type="entry name" value="Cyt_P450"/>
</dbReference>
<dbReference type="InterPro" id="IPR002401">
    <property type="entry name" value="Cyt_P450_E_grp-I"/>
</dbReference>
<keyword evidence="11" id="KW-0812">Transmembrane</keyword>
<dbReference type="GO" id="GO:0005506">
    <property type="term" value="F:iron ion binding"/>
    <property type="evidence" value="ECO:0007669"/>
    <property type="project" value="InterPro"/>
</dbReference>
<evidence type="ECO:0000313" key="13">
    <source>
        <dbReference type="Proteomes" id="UP001221757"/>
    </source>
</evidence>
<dbReference type="CDD" id="cd11065">
    <property type="entry name" value="CYP64-like"/>
    <property type="match status" value="1"/>
</dbReference>
<keyword evidence="11" id="KW-0472">Membrane</keyword>
<keyword evidence="13" id="KW-1185">Reference proteome</keyword>
<comment type="similarity">
    <text evidence="3 10">Belongs to the cytochrome P450 family.</text>
</comment>
<evidence type="ECO:0000256" key="4">
    <source>
        <dbReference type="ARBA" id="ARBA00022617"/>
    </source>
</evidence>
<organism evidence="12 13">
    <name type="scientific">Mycena rosella</name>
    <name type="common">Pink bonnet</name>
    <name type="synonym">Agaricus rosellus</name>
    <dbReference type="NCBI Taxonomy" id="1033263"/>
    <lineage>
        <taxon>Eukaryota</taxon>
        <taxon>Fungi</taxon>
        <taxon>Dikarya</taxon>
        <taxon>Basidiomycota</taxon>
        <taxon>Agaricomycotina</taxon>
        <taxon>Agaricomycetes</taxon>
        <taxon>Agaricomycetidae</taxon>
        <taxon>Agaricales</taxon>
        <taxon>Marasmiineae</taxon>
        <taxon>Mycenaceae</taxon>
        <taxon>Mycena</taxon>
    </lineage>
</organism>
<evidence type="ECO:0000256" key="10">
    <source>
        <dbReference type="RuleBase" id="RU000461"/>
    </source>
</evidence>
<evidence type="ECO:0000313" key="12">
    <source>
        <dbReference type="EMBL" id="KAJ7671830.1"/>
    </source>
</evidence>
<protein>
    <submittedName>
        <fullName evidence="12">Cytochrome P450</fullName>
    </submittedName>
</protein>
<evidence type="ECO:0000256" key="3">
    <source>
        <dbReference type="ARBA" id="ARBA00010617"/>
    </source>
</evidence>
<evidence type="ECO:0000256" key="11">
    <source>
        <dbReference type="SAM" id="Phobius"/>
    </source>
</evidence>
<keyword evidence="4 9" id="KW-0349">Heme</keyword>
<dbReference type="AlphaFoldDB" id="A0AAD7G922"/>
<dbReference type="PROSITE" id="PS00086">
    <property type="entry name" value="CYTOCHROME_P450"/>
    <property type="match status" value="1"/>
</dbReference>
<evidence type="ECO:0000256" key="5">
    <source>
        <dbReference type="ARBA" id="ARBA00022723"/>
    </source>
</evidence>
<dbReference type="EMBL" id="JARKIE010000171">
    <property type="protein sequence ID" value="KAJ7671830.1"/>
    <property type="molecule type" value="Genomic_DNA"/>
</dbReference>
<dbReference type="PRINTS" id="PR00463">
    <property type="entry name" value="EP450I"/>
</dbReference>
<evidence type="ECO:0000256" key="1">
    <source>
        <dbReference type="ARBA" id="ARBA00001971"/>
    </source>
</evidence>
<proteinExistence type="inferred from homology"/>
<feature type="transmembrane region" description="Helical" evidence="11">
    <location>
        <begin position="6"/>
        <end position="25"/>
    </location>
</feature>
<keyword evidence="6 10" id="KW-0560">Oxidoreductase</keyword>
<accession>A0AAD7G922</accession>
<dbReference type="GO" id="GO:0020037">
    <property type="term" value="F:heme binding"/>
    <property type="evidence" value="ECO:0007669"/>
    <property type="project" value="InterPro"/>
</dbReference>
<dbReference type="InterPro" id="IPR017972">
    <property type="entry name" value="Cyt_P450_CS"/>
</dbReference>
<dbReference type="GO" id="GO:0016705">
    <property type="term" value="F:oxidoreductase activity, acting on paired donors, with incorporation or reduction of molecular oxygen"/>
    <property type="evidence" value="ECO:0007669"/>
    <property type="project" value="InterPro"/>
</dbReference>
<dbReference type="Gene3D" id="1.10.630.10">
    <property type="entry name" value="Cytochrome P450"/>
    <property type="match status" value="1"/>
</dbReference>
<dbReference type="SUPFAM" id="SSF48264">
    <property type="entry name" value="Cytochrome P450"/>
    <property type="match status" value="1"/>
</dbReference>
<dbReference type="PANTHER" id="PTHR46300">
    <property type="entry name" value="P450, PUTATIVE (EUROFUNG)-RELATED-RELATED"/>
    <property type="match status" value="1"/>
</dbReference>
<dbReference type="PANTHER" id="PTHR46300:SF7">
    <property type="entry name" value="P450, PUTATIVE (EUROFUNG)-RELATED"/>
    <property type="match status" value="1"/>
</dbReference>
<dbReference type="InterPro" id="IPR050364">
    <property type="entry name" value="Cytochrome_P450_fung"/>
</dbReference>
<evidence type="ECO:0000256" key="9">
    <source>
        <dbReference type="PIRSR" id="PIRSR602401-1"/>
    </source>
</evidence>
<dbReference type="InterPro" id="IPR036396">
    <property type="entry name" value="Cyt_P450_sf"/>
</dbReference>
<evidence type="ECO:0000256" key="2">
    <source>
        <dbReference type="ARBA" id="ARBA00005179"/>
    </source>
</evidence>
<evidence type="ECO:0000256" key="7">
    <source>
        <dbReference type="ARBA" id="ARBA00023004"/>
    </source>
</evidence>
<evidence type="ECO:0000256" key="6">
    <source>
        <dbReference type="ARBA" id="ARBA00023002"/>
    </source>
</evidence>
<reference evidence="12" key="1">
    <citation type="submission" date="2023-03" db="EMBL/GenBank/DDBJ databases">
        <title>Massive genome expansion in bonnet fungi (Mycena s.s.) driven by repeated elements and novel gene families across ecological guilds.</title>
        <authorList>
            <consortium name="Lawrence Berkeley National Laboratory"/>
            <person name="Harder C.B."/>
            <person name="Miyauchi S."/>
            <person name="Viragh M."/>
            <person name="Kuo A."/>
            <person name="Thoen E."/>
            <person name="Andreopoulos B."/>
            <person name="Lu D."/>
            <person name="Skrede I."/>
            <person name="Drula E."/>
            <person name="Henrissat B."/>
            <person name="Morin E."/>
            <person name="Kohler A."/>
            <person name="Barry K."/>
            <person name="LaButti K."/>
            <person name="Morin E."/>
            <person name="Salamov A."/>
            <person name="Lipzen A."/>
            <person name="Mereny Z."/>
            <person name="Hegedus B."/>
            <person name="Baldrian P."/>
            <person name="Stursova M."/>
            <person name="Weitz H."/>
            <person name="Taylor A."/>
            <person name="Grigoriev I.V."/>
            <person name="Nagy L.G."/>
            <person name="Martin F."/>
            <person name="Kauserud H."/>
        </authorList>
    </citation>
    <scope>NUCLEOTIDE SEQUENCE</scope>
    <source>
        <strain evidence="12">CBHHK067</strain>
    </source>
</reference>
<gene>
    <name evidence="12" type="ORF">B0H17DRAFT_1141378</name>
</gene>
<keyword evidence="5 9" id="KW-0479">Metal-binding</keyword>